<feature type="transmembrane region" description="Helical" evidence="1">
    <location>
        <begin position="390"/>
        <end position="410"/>
    </location>
</feature>
<feature type="transmembrane region" description="Helical" evidence="1">
    <location>
        <begin position="153"/>
        <end position="174"/>
    </location>
</feature>
<sequence>MAVDLQLIRFSDDHTLESASQVMSALQFDRRIPNGRQSYTKLLKDLGFRNQNGVAHNQYVFQGQCMILGDTRVGKTSLKNSLMGRPFNTEEPRTKGVDISLVDHKWKNLDSDKGLTFGSFYRFGQTSVCAGALYGPGEIEYTFNQEVTNVASFLYILMRITWVISLVWHLGFSISSFDSLCLLRIALNLIPDFFFAIVLHFQTSQHPGGSKVAVLFAILPRFMAGLGATFIFLGILRGRDCSNPKHSFPTLFSASLSQFVWVVMMCNRISVIVLSFMDTYFQMFSPWSEANNSSSLPGQVVLNIKSVPFFRRMFFLLLPVSLGTSFAAFLIESKKMSTLEYCQTLHFIMIPVLLVFALKLTRILCIWVSYDKWTSLILFVFMTTQKSAVNLNLFDLYAAMMAAWACRTLYVDWDNMLFPLNKPWARQASLTCIFVEKVALNFQRLKSALCGKFSSLKLKLVDFSGDKEYYAYHHVFMRDHAIYFVVFNLANFADNNFANTEAKIQRIKFWLESICCKVASKTPIFLVGTHRGQIDKTSLKTVDKHLQQHLMQSFSRELVKNKEDNFWYFPIENTLGRKDKGVQNLQKQIMSTVQEQKTVIGRKIPYSWIKIQDEIIHLRHKKKKKFLVSLKEFSVSFDDFICSNWTKETLQYFHEKGLVIYCNDREDSELSKCVLLNPAILVDIIIQLITSCSDKEVISQPGFCDDLRVLRETGMLTDTLLNNILSTVAEDRKALKGFLEEYDIICPLHFNLTNKEEAQVTHFVPSLLPMAETVKTPVWIEGPDDKKCYVAFHRFLPEPLFPSLLSQAHRLSKAEFPQGQPLICKDVGMFWVRPSQPYRLLQLKDEDMIEVTFTDSEGQGMTPSQVLVYIFSIVSGICKRHFPYVKFHCGPLCLSNRCPGYQGDSISHPGLQQVYSRRHVYNVLPARQENTISSFYCANQNFEEQMKEWVVH</sequence>
<dbReference type="InterPro" id="IPR039788">
    <property type="entry name" value="NOL4/NOL4L"/>
</dbReference>
<evidence type="ECO:0000313" key="3">
    <source>
        <dbReference type="Proteomes" id="UP001159405"/>
    </source>
</evidence>
<proteinExistence type="predicted"/>
<feature type="transmembrane region" description="Helical" evidence="1">
    <location>
        <begin position="313"/>
        <end position="332"/>
    </location>
</feature>
<keyword evidence="3" id="KW-1185">Reference proteome</keyword>
<keyword evidence="1" id="KW-0472">Membrane</keyword>
<dbReference type="PANTHER" id="PTHR12449">
    <property type="entry name" value="DEATH DOMAIN-CONTAINING PROTEIN"/>
    <property type="match status" value="1"/>
</dbReference>
<dbReference type="Proteomes" id="UP001159405">
    <property type="component" value="Unassembled WGS sequence"/>
</dbReference>
<evidence type="ECO:0000313" key="2">
    <source>
        <dbReference type="EMBL" id="CAH3154772.1"/>
    </source>
</evidence>
<dbReference type="Pfam" id="PF08477">
    <property type="entry name" value="Roc"/>
    <property type="match status" value="1"/>
</dbReference>
<keyword evidence="1" id="KW-1133">Transmembrane helix</keyword>
<organism evidence="2 3">
    <name type="scientific">Porites lobata</name>
    <dbReference type="NCBI Taxonomy" id="104759"/>
    <lineage>
        <taxon>Eukaryota</taxon>
        <taxon>Metazoa</taxon>
        <taxon>Cnidaria</taxon>
        <taxon>Anthozoa</taxon>
        <taxon>Hexacorallia</taxon>
        <taxon>Scleractinia</taxon>
        <taxon>Fungiina</taxon>
        <taxon>Poritidae</taxon>
        <taxon>Porites</taxon>
    </lineage>
</organism>
<dbReference type="SUPFAM" id="SSF52540">
    <property type="entry name" value="P-loop containing nucleoside triphosphate hydrolases"/>
    <property type="match status" value="1"/>
</dbReference>
<gene>
    <name evidence="2" type="ORF">PLOB_00050168</name>
</gene>
<feature type="transmembrane region" description="Helical" evidence="1">
    <location>
        <begin position="181"/>
        <end position="201"/>
    </location>
</feature>
<dbReference type="EMBL" id="CALNXK010000099">
    <property type="protein sequence ID" value="CAH3154772.1"/>
    <property type="molecule type" value="Genomic_DNA"/>
</dbReference>
<name>A0ABN8Q512_9CNID</name>
<accession>A0ABN8Q512</accession>
<feature type="transmembrane region" description="Helical" evidence="1">
    <location>
        <begin position="256"/>
        <end position="277"/>
    </location>
</feature>
<reference evidence="2 3" key="1">
    <citation type="submission" date="2022-05" db="EMBL/GenBank/DDBJ databases">
        <authorList>
            <consortium name="Genoscope - CEA"/>
            <person name="William W."/>
        </authorList>
    </citation>
    <scope>NUCLEOTIDE SEQUENCE [LARGE SCALE GENOMIC DNA]</scope>
</reference>
<evidence type="ECO:0008006" key="4">
    <source>
        <dbReference type="Google" id="ProtNLM"/>
    </source>
</evidence>
<dbReference type="InterPro" id="IPR027417">
    <property type="entry name" value="P-loop_NTPase"/>
</dbReference>
<comment type="caution">
    <text evidence="2">The sequence shown here is derived from an EMBL/GenBank/DDBJ whole genome shotgun (WGS) entry which is preliminary data.</text>
</comment>
<dbReference type="Gene3D" id="3.40.50.300">
    <property type="entry name" value="P-loop containing nucleotide triphosphate hydrolases"/>
    <property type="match status" value="2"/>
</dbReference>
<feature type="transmembrane region" description="Helical" evidence="1">
    <location>
        <begin position="344"/>
        <end position="370"/>
    </location>
</feature>
<dbReference type="PANTHER" id="PTHR12449:SF18">
    <property type="entry name" value="DEATH DOMAIN-CONTAINING PROTEIN"/>
    <property type="match status" value="1"/>
</dbReference>
<feature type="transmembrane region" description="Helical" evidence="1">
    <location>
        <begin position="213"/>
        <end position="236"/>
    </location>
</feature>
<protein>
    <recommendedName>
        <fullName evidence="4">Serine/threonine-protein kinase pats1</fullName>
    </recommendedName>
</protein>
<evidence type="ECO:0000256" key="1">
    <source>
        <dbReference type="SAM" id="Phobius"/>
    </source>
</evidence>
<keyword evidence="1" id="KW-0812">Transmembrane</keyword>